<evidence type="ECO:0000313" key="4">
    <source>
        <dbReference type="EMBL" id="MBC5622069.1"/>
    </source>
</evidence>
<dbReference type="Gene3D" id="3.90.550.10">
    <property type="entry name" value="Spore Coat Polysaccharide Biosynthesis Protein SpsA, Chain A"/>
    <property type="match status" value="1"/>
</dbReference>
<name>A0ABR7D2K7_9BACT</name>
<dbReference type="PANTHER" id="PTHR22916">
    <property type="entry name" value="GLYCOSYLTRANSFERASE"/>
    <property type="match status" value="1"/>
</dbReference>
<keyword evidence="1" id="KW-0328">Glycosyltransferase</keyword>
<gene>
    <name evidence="4" type="ORF">H8S64_13250</name>
</gene>
<dbReference type="CDD" id="cd00761">
    <property type="entry name" value="Glyco_tranf_GTA_type"/>
    <property type="match status" value="1"/>
</dbReference>
<dbReference type="InterPro" id="IPR029044">
    <property type="entry name" value="Nucleotide-diphossugar_trans"/>
</dbReference>
<organism evidence="4 5">
    <name type="scientific">Butyricimonas hominis</name>
    <dbReference type="NCBI Taxonomy" id="2763032"/>
    <lineage>
        <taxon>Bacteria</taxon>
        <taxon>Pseudomonadati</taxon>
        <taxon>Bacteroidota</taxon>
        <taxon>Bacteroidia</taxon>
        <taxon>Bacteroidales</taxon>
        <taxon>Odoribacteraceae</taxon>
        <taxon>Butyricimonas</taxon>
    </lineage>
</organism>
<comment type="caution">
    <text evidence="4">The sequence shown here is derived from an EMBL/GenBank/DDBJ whole genome shotgun (WGS) entry which is preliminary data.</text>
</comment>
<dbReference type="Proteomes" id="UP000646484">
    <property type="component" value="Unassembled WGS sequence"/>
</dbReference>
<dbReference type="InterPro" id="IPR001173">
    <property type="entry name" value="Glyco_trans_2-like"/>
</dbReference>
<sequence>MCNISVIIPVYNAEQYLNRCIESVVNQSCRDIEIILIDDGSKDSSAIICKHWQKIDSRVKFFSKSNGGVSSARNAGINLSQGKFLTFIDSDDYIDVNYCELLMSKMKDDIDLVAMGAYSVMENTVVPIKHRLRSGLYCLEDLKHHIVDDGTMSGFTLYSSCAILYRNEIIQKGRILFRENIKYSEDGLFNTEYIYACMNNVYIDYNNYIYYYRVNMNSATHTIDVLSEKYNESQDNVNIILEEYNIRYPQYDISRQISARYITLKLSEILCIVDTNQSLDRIKNIIKSHNFRNGLRYLNFRRMNRLKKAMYLLLKIRNASLIMNVLRSYINHRR</sequence>
<dbReference type="PANTHER" id="PTHR22916:SF51">
    <property type="entry name" value="GLYCOSYLTRANSFERASE EPSH-RELATED"/>
    <property type="match status" value="1"/>
</dbReference>
<dbReference type="SUPFAM" id="SSF53448">
    <property type="entry name" value="Nucleotide-diphospho-sugar transferases"/>
    <property type="match status" value="1"/>
</dbReference>
<evidence type="ECO:0000256" key="2">
    <source>
        <dbReference type="ARBA" id="ARBA00022679"/>
    </source>
</evidence>
<dbReference type="Pfam" id="PF00535">
    <property type="entry name" value="Glycos_transf_2"/>
    <property type="match status" value="1"/>
</dbReference>
<accession>A0ABR7D2K7</accession>
<evidence type="ECO:0000313" key="5">
    <source>
        <dbReference type="Proteomes" id="UP000646484"/>
    </source>
</evidence>
<proteinExistence type="predicted"/>
<dbReference type="RefSeq" id="WP_099293301.1">
    <property type="nucleotide sequence ID" value="NZ_JACOOH010000005.1"/>
</dbReference>
<protein>
    <submittedName>
        <fullName evidence="4">Glycosyltransferase family 2 protein</fullName>
    </submittedName>
</protein>
<keyword evidence="2" id="KW-0808">Transferase</keyword>
<keyword evidence="5" id="KW-1185">Reference proteome</keyword>
<evidence type="ECO:0000259" key="3">
    <source>
        <dbReference type="Pfam" id="PF00535"/>
    </source>
</evidence>
<dbReference type="EMBL" id="JACOOH010000005">
    <property type="protein sequence ID" value="MBC5622069.1"/>
    <property type="molecule type" value="Genomic_DNA"/>
</dbReference>
<evidence type="ECO:0000256" key="1">
    <source>
        <dbReference type="ARBA" id="ARBA00022676"/>
    </source>
</evidence>
<feature type="domain" description="Glycosyltransferase 2-like" evidence="3">
    <location>
        <begin position="5"/>
        <end position="172"/>
    </location>
</feature>
<reference evidence="4 5" key="1">
    <citation type="submission" date="2020-08" db="EMBL/GenBank/DDBJ databases">
        <title>Genome public.</title>
        <authorList>
            <person name="Liu C."/>
            <person name="Sun Q."/>
        </authorList>
    </citation>
    <scope>NUCLEOTIDE SEQUENCE [LARGE SCALE GENOMIC DNA]</scope>
    <source>
        <strain evidence="4 5">NSJ-56</strain>
    </source>
</reference>